<dbReference type="Proteomes" id="UP000282454">
    <property type="component" value="Unassembled WGS sequence"/>
</dbReference>
<dbReference type="SUPFAM" id="SSF63829">
    <property type="entry name" value="Calcium-dependent phosphotriesterase"/>
    <property type="match status" value="1"/>
</dbReference>
<feature type="transmembrane region" description="Helical" evidence="2">
    <location>
        <begin position="381"/>
        <end position="398"/>
    </location>
</feature>
<accession>A0A421AVM0</accession>
<dbReference type="AlphaFoldDB" id="A0A421AVM0"/>
<dbReference type="EMBL" id="RCDD01000008">
    <property type="protein sequence ID" value="RLK54125.1"/>
    <property type="molecule type" value="Genomic_DNA"/>
</dbReference>
<proteinExistence type="predicted"/>
<dbReference type="InterPro" id="IPR054215">
    <property type="entry name" value="DUF6923"/>
</dbReference>
<sequence>MKRLATIGAVGVVLAGGAVLGLAEGEAAPLVSCTFFRVHSTDVSGFSVLSRVNLATSAAQQIATLRYRVNAIAYSEDTNSLWGLSTRSTEGTFGDGAHVVSIGTEGDVIDHGPVRRVNELNFPSDRFTSATAGTIVGSELVVRVDSAIYRIDLDPGSNTYLGVVDAVMTSPRGLIVGVDDFDVRGGVAYGVASDYSGSRVVRVDLRNGQVVQVATTGLPGGASFGVAVLAPDGALYAAANRIAGRSPLFRIDLGTGAATEVGAWPAVSSADATACLPGVEPATTPQPTPPAPAPGAGPVPAPVPPPPARAPVVPVSPPVISPTPIPVVPPPAPQPTTAVPPVPPPPEVTTKRPYRPQPTTPTEDPRTASRARSSTEEKRRWGLTAIVLIVGAGAAAAGSRRRRR</sequence>
<feature type="region of interest" description="Disordered" evidence="1">
    <location>
        <begin position="277"/>
        <end position="303"/>
    </location>
</feature>
<comment type="caution">
    <text evidence="4">The sequence shown here is derived from an EMBL/GenBank/DDBJ whole genome shotgun (WGS) entry which is preliminary data.</text>
</comment>
<keyword evidence="2" id="KW-0472">Membrane</keyword>
<reference evidence="4 5" key="1">
    <citation type="submission" date="2018-10" db="EMBL/GenBank/DDBJ databases">
        <title>Genomic Encyclopedia of Archaeal and Bacterial Type Strains, Phase II (KMG-II): from individual species to whole genera.</title>
        <authorList>
            <person name="Goeker M."/>
        </authorList>
    </citation>
    <scope>NUCLEOTIDE SEQUENCE [LARGE SCALE GENOMIC DNA]</scope>
    <source>
        <strain evidence="4 5">DSM 45657</strain>
    </source>
</reference>
<feature type="compositionally biased region" description="Basic and acidic residues" evidence="1">
    <location>
        <begin position="363"/>
        <end position="380"/>
    </location>
</feature>
<keyword evidence="5" id="KW-1185">Reference proteome</keyword>
<evidence type="ECO:0000256" key="2">
    <source>
        <dbReference type="SAM" id="Phobius"/>
    </source>
</evidence>
<dbReference type="RefSeq" id="WP_170224674.1">
    <property type="nucleotide sequence ID" value="NZ_RCDD01000008.1"/>
</dbReference>
<name>A0A421AVM0_9PSEU</name>
<evidence type="ECO:0000256" key="1">
    <source>
        <dbReference type="SAM" id="MobiDB-lite"/>
    </source>
</evidence>
<gene>
    <name evidence="4" type="ORF">CLV68_6127</name>
</gene>
<keyword evidence="2" id="KW-0812">Transmembrane</keyword>
<protein>
    <recommendedName>
        <fullName evidence="3">DUF6923 domain-containing protein</fullName>
    </recommendedName>
</protein>
<feature type="compositionally biased region" description="Pro residues" evidence="1">
    <location>
        <begin position="328"/>
        <end position="347"/>
    </location>
</feature>
<feature type="domain" description="DUF6923" evidence="3">
    <location>
        <begin position="65"/>
        <end position="275"/>
    </location>
</feature>
<evidence type="ECO:0000259" key="3">
    <source>
        <dbReference type="Pfam" id="PF21959"/>
    </source>
</evidence>
<keyword evidence="2" id="KW-1133">Transmembrane helix</keyword>
<dbReference type="Pfam" id="PF21959">
    <property type="entry name" value="DUF6923"/>
    <property type="match status" value="1"/>
</dbReference>
<organism evidence="4 5">
    <name type="scientific">Actinokineospora cianjurensis</name>
    <dbReference type="NCBI Taxonomy" id="585224"/>
    <lineage>
        <taxon>Bacteria</taxon>
        <taxon>Bacillati</taxon>
        <taxon>Actinomycetota</taxon>
        <taxon>Actinomycetes</taxon>
        <taxon>Pseudonocardiales</taxon>
        <taxon>Pseudonocardiaceae</taxon>
        <taxon>Actinokineospora</taxon>
    </lineage>
</organism>
<evidence type="ECO:0000313" key="4">
    <source>
        <dbReference type="EMBL" id="RLK54125.1"/>
    </source>
</evidence>
<feature type="region of interest" description="Disordered" evidence="1">
    <location>
        <begin position="328"/>
        <end position="381"/>
    </location>
</feature>
<evidence type="ECO:0000313" key="5">
    <source>
        <dbReference type="Proteomes" id="UP000282454"/>
    </source>
</evidence>
<feature type="compositionally biased region" description="Pro residues" evidence="1">
    <location>
        <begin position="284"/>
        <end position="303"/>
    </location>
</feature>